<gene>
    <name evidence="3" type="ORF">CCS41_12885</name>
</gene>
<dbReference type="Pfam" id="PF05134">
    <property type="entry name" value="T2SSL"/>
    <property type="match status" value="1"/>
</dbReference>
<dbReference type="Gene3D" id="3.30.420.370">
    <property type="match status" value="1"/>
</dbReference>
<reference evidence="3 4" key="1">
    <citation type="submission" date="2017-05" db="EMBL/GenBank/DDBJ databases">
        <title>Genome sequence of Candidatus Fukatsuia symbiotica and Candidatus Hamiltonella defensa from Acyrthosiphon pisum strain 5D.</title>
        <authorList>
            <person name="Patel V.A."/>
            <person name="Chevignon G."/>
            <person name="Russell J.A."/>
            <person name="Oliver K.M."/>
        </authorList>
    </citation>
    <scope>NUCLEOTIDE SEQUENCE [LARGE SCALE GENOMIC DNA]</scope>
    <source>
        <strain evidence="3 4">5D</strain>
    </source>
</reference>
<organism evidence="3 4">
    <name type="scientific">Candidatus Fukatsuia symbiotica</name>
    <dbReference type="NCBI Taxonomy" id="1878942"/>
    <lineage>
        <taxon>Bacteria</taxon>
        <taxon>Pseudomonadati</taxon>
        <taxon>Pseudomonadota</taxon>
        <taxon>Gammaproteobacteria</taxon>
        <taxon>Enterobacterales</taxon>
        <taxon>Yersiniaceae</taxon>
        <taxon>Candidatus Fukatsuia</taxon>
    </lineage>
</organism>
<dbReference type="KEGG" id="fsm:CCS41_12885"/>
<protein>
    <recommendedName>
        <fullName evidence="2">GspL cytoplasmic actin-ATPase-like domain-containing protein</fullName>
    </recommendedName>
</protein>
<dbReference type="InterPro" id="IPR024230">
    <property type="entry name" value="GspL_cyto_dom"/>
</dbReference>
<name>A0A2U8IAH2_9GAMM</name>
<dbReference type="OrthoDB" id="7011844at2"/>
<dbReference type="InterPro" id="IPR043129">
    <property type="entry name" value="ATPase_NBD"/>
</dbReference>
<accession>A0A2U8IAH2</accession>
<feature type="transmembrane region" description="Helical" evidence="1">
    <location>
        <begin position="249"/>
        <end position="269"/>
    </location>
</feature>
<dbReference type="GO" id="GO:0015628">
    <property type="term" value="P:protein secretion by the type II secretion system"/>
    <property type="evidence" value="ECO:0007669"/>
    <property type="project" value="InterPro"/>
</dbReference>
<proteinExistence type="predicted"/>
<feature type="domain" description="GspL cytoplasmic actin-ATPase-like" evidence="2">
    <location>
        <begin position="16"/>
        <end position="237"/>
    </location>
</feature>
<dbReference type="InterPro" id="IPR007812">
    <property type="entry name" value="T2SS_protein-GspL"/>
</dbReference>
<dbReference type="SUPFAM" id="SSF53067">
    <property type="entry name" value="Actin-like ATPase domain"/>
    <property type="match status" value="2"/>
</dbReference>
<dbReference type="Proteomes" id="UP000261875">
    <property type="component" value="Chromosome"/>
</dbReference>
<dbReference type="NCBIfam" id="TIGR01709">
    <property type="entry name" value="typeII_sec_gspL"/>
    <property type="match status" value="1"/>
</dbReference>
<evidence type="ECO:0000313" key="4">
    <source>
        <dbReference type="Proteomes" id="UP000261875"/>
    </source>
</evidence>
<dbReference type="GO" id="GO:0015627">
    <property type="term" value="C:type II protein secretion system complex"/>
    <property type="evidence" value="ECO:0007669"/>
    <property type="project" value="InterPro"/>
</dbReference>
<evidence type="ECO:0000259" key="2">
    <source>
        <dbReference type="Pfam" id="PF05134"/>
    </source>
</evidence>
<keyword evidence="1" id="KW-0812">Transmembrane</keyword>
<keyword evidence="4" id="KW-1185">Reference proteome</keyword>
<dbReference type="GO" id="GO:0009276">
    <property type="term" value="C:Gram-negative-bacterium-type cell wall"/>
    <property type="evidence" value="ECO:0007669"/>
    <property type="project" value="InterPro"/>
</dbReference>
<evidence type="ECO:0000313" key="3">
    <source>
        <dbReference type="EMBL" id="AWK15165.1"/>
    </source>
</evidence>
<sequence length="404" mass="47058">MSNSMEKTKSIITGKLVIRLGKSEDKPIYWSIIIPEKKGNDKHGCFKNIHELIQLSKYAHYRTMILAPADCIIFRRISFVRKVNIKSIPYLLEEFIATDAEQLHIIKLQQQGKDFFIAAIEKSLIHQWLQWLKSAKLSADSLIPDILALPSFDDAWTAIKLDQQWLIRKDQVSGFLINSSDFNQLIPHVIHPKTIHTFSTQEKSDIHWISHPSIEPILLLAENVDSVKINFLQGEFIAHSKKKKYIDEFCRLSLIIFIFFVIFFSRLIFDGYKNNQHAEYINNKSLDYYNMINPVANNITNINLADKKYLSVLKERYPCSIFMQLMAKINLPLLAEPLVNITEIEFNQDEKKLGVRFNLIDKDIISQLASHFGKNFSIEVDNRKGNNFNLSLFKEQYEENKKFD</sequence>
<dbReference type="STRING" id="1878942.GCA_900128755_00835"/>
<keyword evidence="1" id="KW-0472">Membrane</keyword>
<keyword evidence="1" id="KW-1133">Transmembrane helix</keyword>
<dbReference type="EMBL" id="CP021659">
    <property type="protein sequence ID" value="AWK15165.1"/>
    <property type="molecule type" value="Genomic_DNA"/>
</dbReference>
<dbReference type="CDD" id="cd24017">
    <property type="entry name" value="ASKHA_T2SSL_N"/>
    <property type="match status" value="1"/>
</dbReference>
<dbReference type="Gene3D" id="3.30.420.380">
    <property type="match status" value="1"/>
</dbReference>
<evidence type="ECO:0000256" key="1">
    <source>
        <dbReference type="SAM" id="Phobius"/>
    </source>
</evidence>
<dbReference type="AlphaFoldDB" id="A0A2U8IAH2"/>